<dbReference type="EMBL" id="BAAALD010000026">
    <property type="protein sequence ID" value="GAA1085182.1"/>
    <property type="molecule type" value="Genomic_DNA"/>
</dbReference>
<accession>A0ABN1TJV3</accession>
<dbReference type="Proteomes" id="UP001499987">
    <property type="component" value="Unassembled WGS sequence"/>
</dbReference>
<dbReference type="Gene3D" id="1.10.101.10">
    <property type="entry name" value="PGBD-like superfamily/PGBD"/>
    <property type="match status" value="1"/>
</dbReference>
<evidence type="ECO:0000256" key="1">
    <source>
        <dbReference type="SAM" id="SignalP"/>
    </source>
</evidence>
<name>A0ABN1TJV3_9ACTN</name>
<protein>
    <recommendedName>
        <fullName evidence="2">Peptidoglycan binding-like domain-containing protein</fullName>
    </recommendedName>
</protein>
<comment type="caution">
    <text evidence="3">The sequence shown here is derived from an EMBL/GenBank/DDBJ whole genome shotgun (WGS) entry which is preliminary data.</text>
</comment>
<sequence>MSRIVRTAAATALALSGLWLGTAPAGAASLPSCTRAVADMGVFVPGTAGGSVDCVLGVGNQGEAVDVLQSAMHYCYGENIAADGVFGPATKAALRRVQSTAGVYPDGVYGPQTRNAMLFLGHSGGGCQQY</sequence>
<dbReference type="InterPro" id="IPR002477">
    <property type="entry name" value="Peptidoglycan-bd-like"/>
</dbReference>
<evidence type="ECO:0000313" key="3">
    <source>
        <dbReference type="EMBL" id="GAA1085182.1"/>
    </source>
</evidence>
<dbReference type="RefSeq" id="WP_344624199.1">
    <property type="nucleotide sequence ID" value="NZ_BAAALD010000026.1"/>
</dbReference>
<feature type="signal peptide" evidence="1">
    <location>
        <begin position="1"/>
        <end position="27"/>
    </location>
</feature>
<keyword evidence="4" id="KW-1185">Reference proteome</keyword>
<keyword evidence="1" id="KW-0732">Signal</keyword>
<reference evidence="3 4" key="1">
    <citation type="journal article" date="2019" name="Int. J. Syst. Evol. Microbiol.">
        <title>The Global Catalogue of Microorganisms (GCM) 10K type strain sequencing project: providing services to taxonomists for standard genome sequencing and annotation.</title>
        <authorList>
            <consortium name="The Broad Institute Genomics Platform"/>
            <consortium name="The Broad Institute Genome Sequencing Center for Infectious Disease"/>
            <person name="Wu L."/>
            <person name="Ma J."/>
        </authorList>
    </citation>
    <scope>NUCLEOTIDE SEQUENCE [LARGE SCALE GENOMIC DNA]</scope>
    <source>
        <strain evidence="3 4">JCM 13002</strain>
    </source>
</reference>
<gene>
    <name evidence="3" type="ORF">GCM10009663_31120</name>
</gene>
<dbReference type="InterPro" id="IPR036366">
    <property type="entry name" value="PGBDSf"/>
</dbReference>
<dbReference type="SUPFAM" id="SSF47090">
    <property type="entry name" value="PGBD-like"/>
    <property type="match status" value="1"/>
</dbReference>
<dbReference type="InterPro" id="IPR036365">
    <property type="entry name" value="PGBD-like_sf"/>
</dbReference>
<evidence type="ECO:0000313" key="4">
    <source>
        <dbReference type="Proteomes" id="UP001499987"/>
    </source>
</evidence>
<feature type="domain" description="Peptidoglycan binding-like" evidence="2">
    <location>
        <begin position="61"/>
        <end position="117"/>
    </location>
</feature>
<dbReference type="Pfam" id="PF01471">
    <property type="entry name" value="PG_binding_1"/>
    <property type="match status" value="1"/>
</dbReference>
<organism evidence="3 4">
    <name type="scientific">Kitasatospora arboriphila</name>
    <dbReference type="NCBI Taxonomy" id="258052"/>
    <lineage>
        <taxon>Bacteria</taxon>
        <taxon>Bacillati</taxon>
        <taxon>Actinomycetota</taxon>
        <taxon>Actinomycetes</taxon>
        <taxon>Kitasatosporales</taxon>
        <taxon>Streptomycetaceae</taxon>
        <taxon>Kitasatospora</taxon>
    </lineage>
</organism>
<evidence type="ECO:0000259" key="2">
    <source>
        <dbReference type="Pfam" id="PF01471"/>
    </source>
</evidence>
<proteinExistence type="predicted"/>
<feature type="chain" id="PRO_5046451003" description="Peptidoglycan binding-like domain-containing protein" evidence="1">
    <location>
        <begin position="28"/>
        <end position="130"/>
    </location>
</feature>